<feature type="signal peptide" evidence="1">
    <location>
        <begin position="1"/>
        <end position="31"/>
    </location>
</feature>
<dbReference type="EMBL" id="CAKKNE010000004">
    <property type="protein sequence ID" value="CAH0374557.1"/>
    <property type="molecule type" value="Genomic_DNA"/>
</dbReference>
<gene>
    <name evidence="2" type="ORF">PECAL_4P18490</name>
</gene>
<protein>
    <recommendedName>
        <fullName evidence="4">Methyltransferase FkbM domain-containing protein</fullName>
    </recommendedName>
</protein>
<accession>A0A8J2WZE1</accession>
<evidence type="ECO:0000256" key="1">
    <source>
        <dbReference type="SAM" id="SignalP"/>
    </source>
</evidence>
<evidence type="ECO:0008006" key="4">
    <source>
        <dbReference type="Google" id="ProtNLM"/>
    </source>
</evidence>
<dbReference type="NCBIfam" id="TIGR01444">
    <property type="entry name" value="fkbM_fam"/>
    <property type="match status" value="1"/>
</dbReference>
<dbReference type="Gene3D" id="3.40.50.150">
    <property type="entry name" value="Vaccinia Virus protein VP39"/>
    <property type="match status" value="1"/>
</dbReference>
<evidence type="ECO:0000313" key="2">
    <source>
        <dbReference type="EMBL" id="CAH0374557.1"/>
    </source>
</evidence>
<sequence length="359" mass="38990">MGAPRRGPPARKKLRMLAAAGLAVAWWFASTDPLCLTEAESAAAYYKDHIRDFSNKADFRGVERLLAVARTAGLCADAARAILVAGVNEGQLSDVVLRSCRGAAFHGFEIQRDVFRRARLRLRRDHGAARVAMHRAAWSDAAAAKVAYSGEGETASLFVPDERGRFGDWARHAADGVATVPLADVADRLANSSILYVVVDVEGHEPKVLRGMHLERGYAKRFPLFQYELGGTWGHHDPRHNNDWTQGRAAGYLQDAGYELYLVATTGWLRVTPDFFPAASFLNGGDGCCANGNVLAVHPDHAPPPIVAAVRAAAATHALAFAARPRACRRLRAAHAQVAAWCRAQPSPARCLAQCREER</sequence>
<name>A0A8J2WZE1_9STRA</name>
<proteinExistence type="predicted"/>
<dbReference type="OrthoDB" id="5835829at2759"/>
<dbReference type="InterPro" id="IPR029063">
    <property type="entry name" value="SAM-dependent_MTases_sf"/>
</dbReference>
<dbReference type="AlphaFoldDB" id="A0A8J2WZE1"/>
<feature type="chain" id="PRO_5035240449" description="Methyltransferase FkbM domain-containing protein" evidence="1">
    <location>
        <begin position="32"/>
        <end position="359"/>
    </location>
</feature>
<evidence type="ECO:0000313" key="3">
    <source>
        <dbReference type="Proteomes" id="UP000789595"/>
    </source>
</evidence>
<keyword evidence="1" id="KW-0732">Signal</keyword>
<keyword evidence="3" id="KW-1185">Reference proteome</keyword>
<dbReference type="InterPro" id="IPR006342">
    <property type="entry name" value="FkbM_mtfrase"/>
</dbReference>
<organism evidence="2 3">
    <name type="scientific">Pelagomonas calceolata</name>
    <dbReference type="NCBI Taxonomy" id="35677"/>
    <lineage>
        <taxon>Eukaryota</taxon>
        <taxon>Sar</taxon>
        <taxon>Stramenopiles</taxon>
        <taxon>Ochrophyta</taxon>
        <taxon>Pelagophyceae</taxon>
        <taxon>Pelagomonadales</taxon>
        <taxon>Pelagomonadaceae</taxon>
        <taxon>Pelagomonas</taxon>
    </lineage>
</organism>
<comment type="caution">
    <text evidence="2">The sequence shown here is derived from an EMBL/GenBank/DDBJ whole genome shotgun (WGS) entry which is preliminary data.</text>
</comment>
<dbReference type="Proteomes" id="UP000789595">
    <property type="component" value="Unassembled WGS sequence"/>
</dbReference>
<reference evidence="2" key="1">
    <citation type="submission" date="2021-11" db="EMBL/GenBank/DDBJ databases">
        <authorList>
            <consortium name="Genoscope - CEA"/>
            <person name="William W."/>
        </authorList>
    </citation>
    <scope>NUCLEOTIDE SEQUENCE</scope>
</reference>
<dbReference type="SUPFAM" id="SSF53335">
    <property type="entry name" value="S-adenosyl-L-methionine-dependent methyltransferases"/>
    <property type="match status" value="1"/>
</dbReference>